<evidence type="ECO:0000313" key="4">
    <source>
        <dbReference type="Proteomes" id="UP000614047"/>
    </source>
</evidence>
<evidence type="ECO:0000313" key="3">
    <source>
        <dbReference type="EMBL" id="MBG6093419.1"/>
    </source>
</evidence>
<dbReference type="EMBL" id="JADOUA010000001">
    <property type="protein sequence ID" value="MBG6093419.1"/>
    <property type="molecule type" value="Genomic_DNA"/>
</dbReference>
<sequence>MNGYEAQPPPWKDPYGQGRNGGPSDPGHGPPGVSRDGAAPGPTVAALVCATFATTLCCNVFAVPGIVTSAMAMSRSRTNPASARTLTIWSWVILGAALVLQIALIAMAMVLDAADAETASGGARTPPHT</sequence>
<keyword evidence="2" id="KW-0472">Membrane</keyword>
<protein>
    <submittedName>
        <fullName evidence="3">Na+/proline symporter</fullName>
    </submittedName>
</protein>
<gene>
    <name evidence="3" type="ORF">IW256_007532</name>
</gene>
<reference evidence="3" key="1">
    <citation type="submission" date="2020-11" db="EMBL/GenBank/DDBJ databases">
        <title>Sequencing the genomes of 1000 actinobacteria strains.</title>
        <authorList>
            <person name="Klenk H.-P."/>
        </authorList>
    </citation>
    <scope>NUCLEOTIDE SEQUENCE</scope>
    <source>
        <strain evidence="3">DSM 43175</strain>
    </source>
</reference>
<keyword evidence="2" id="KW-0812">Transmembrane</keyword>
<dbReference type="Proteomes" id="UP000614047">
    <property type="component" value="Unassembled WGS sequence"/>
</dbReference>
<dbReference type="RefSeq" id="WP_197015484.1">
    <property type="nucleotide sequence ID" value="NZ_BAABES010000030.1"/>
</dbReference>
<accession>A0A931DLI1</accession>
<keyword evidence="4" id="KW-1185">Reference proteome</keyword>
<comment type="caution">
    <text evidence="3">The sequence shown here is derived from an EMBL/GenBank/DDBJ whole genome shotgun (WGS) entry which is preliminary data.</text>
</comment>
<evidence type="ECO:0000256" key="1">
    <source>
        <dbReference type="SAM" id="MobiDB-lite"/>
    </source>
</evidence>
<organism evidence="3 4">
    <name type="scientific">Actinomadura viridis</name>
    <dbReference type="NCBI Taxonomy" id="58110"/>
    <lineage>
        <taxon>Bacteria</taxon>
        <taxon>Bacillati</taxon>
        <taxon>Actinomycetota</taxon>
        <taxon>Actinomycetes</taxon>
        <taxon>Streptosporangiales</taxon>
        <taxon>Thermomonosporaceae</taxon>
        <taxon>Actinomadura</taxon>
    </lineage>
</organism>
<feature type="transmembrane region" description="Helical" evidence="2">
    <location>
        <begin position="88"/>
        <end position="111"/>
    </location>
</feature>
<feature type="region of interest" description="Disordered" evidence="1">
    <location>
        <begin position="1"/>
        <end position="38"/>
    </location>
</feature>
<proteinExistence type="predicted"/>
<feature type="transmembrane region" description="Helical" evidence="2">
    <location>
        <begin position="44"/>
        <end position="67"/>
    </location>
</feature>
<dbReference type="AlphaFoldDB" id="A0A931DLI1"/>
<name>A0A931DLI1_9ACTN</name>
<evidence type="ECO:0000256" key="2">
    <source>
        <dbReference type="SAM" id="Phobius"/>
    </source>
</evidence>
<keyword evidence="2" id="KW-1133">Transmembrane helix</keyword>